<protein>
    <submittedName>
        <fullName evidence="2">Uncharacterized protein</fullName>
    </submittedName>
</protein>
<gene>
    <name evidence="2" type="ORF">CHC_T00007334001</name>
</gene>
<reference evidence="3" key="1">
    <citation type="journal article" date="2013" name="Proc. Natl. Acad. Sci. U.S.A.">
        <title>Genome structure and metabolic features in the red seaweed Chondrus crispus shed light on evolution of the Archaeplastida.</title>
        <authorList>
            <person name="Collen J."/>
            <person name="Porcel B."/>
            <person name="Carre W."/>
            <person name="Ball S.G."/>
            <person name="Chaparro C."/>
            <person name="Tonon T."/>
            <person name="Barbeyron T."/>
            <person name="Michel G."/>
            <person name="Noel B."/>
            <person name="Valentin K."/>
            <person name="Elias M."/>
            <person name="Artiguenave F."/>
            <person name="Arun A."/>
            <person name="Aury J.M."/>
            <person name="Barbosa-Neto J.F."/>
            <person name="Bothwell J.H."/>
            <person name="Bouget F.Y."/>
            <person name="Brillet L."/>
            <person name="Cabello-Hurtado F."/>
            <person name="Capella-Gutierrez S."/>
            <person name="Charrier B."/>
            <person name="Cladiere L."/>
            <person name="Cock J.M."/>
            <person name="Coelho S.M."/>
            <person name="Colleoni C."/>
            <person name="Czjzek M."/>
            <person name="Da Silva C."/>
            <person name="Delage L."/>
            <person name="Denoeud F."/>
            <person name="Deschamps P."/>
            <person name="Dittami S.M."/>
            <person name="Gabaldon T."/>
            <person name="Gachon C.M."/>
            <person name="Groisillier A."/>
            <person name="Herve C."/>
            <person name="Jabbari K."/>
            <person name="Katinka M."/>
            <person name="Kloareg B."/>
            <person name="Kowalczyk N."/>
            <person name="Labadie K."/>
            <person name="Leblanc C."/>
            <person name="Lopez P.J."/>
            <person name="McLachlan D.H."/>
            <person name="Meslet-Cladiere L."/>
            <person name="Moustafa A."/>
            <person name="Nehr Z."/>
            <person name="Nyvall Collen P."/>
            <person name="Panaud O."/>
            <person name="Partensky F."/>
            <person name="Poulain J."/>
            <person name="Rensing S.A."/>
            <person name="Rousvoal S."/>
            <person name="Samson G."/>
            <person name="Symeonidi A."/>
            <person name="Weissenbach J."/>
            <person name="Zambounis A."/>
            <person name="Wincker P."/>
            <person name="Boyen C."/>
        </authorList>
    </citation>
    <scope>NUCLEOTIDE SEQUENCE [LARGE SCALE GENOMIC DNA]</scope>
    <source>
        <strain evidence="3">cv. Stackhouse</strain>
    </source>
</reference>
<dbReference type="AlphaFoldDB" id="R7QRJ4"/>
<name>R7QRJ4_CHOCR</name>
<evidence type="ECO:0000313" key="3">
    <source>
        <dbReference type="Proteomes" id="UP000012073"/>
    </source>
</evidence>
<dbReference type="Proteomes" id="UP000012073">
    <property type="component" value="Unassembled WGS sequence"/>
</dbReference>
<evidence type="ECO:0000256" key="1">
    <source>
        <dbReference type="SAM" id="MobiDB-lite"/>
    </source>
</evidence>
<evidence type="ECO:0000313" key="2">
    <source>
        <dbReference type="EMBL" id="CDF41112.1"/>
    </source>
</evidence>
<dbReference type="RefSeq" id="XP_005711406.1">
    <property type="nucleotide sequence ID" value="XM_005711349.1"/>
</dbReference>
<accession>R7QRJ4</accession>
<feature type="region of interest" description="Disordered" evidence="1">
    <location>
        <begin position="16"/>
        <end position="66"/>
    </location>
</feature>
<dbReference type="EMBL" id="HG002309">
    <property type="protein sequence ID" value="CDF41112.1"/>
    <property type="molecule type" value="Genomic_DNA"/>
</dbReference>
<dbReference type="GeneID" id="17319105"/>
<feature type="compositionally biased region" description="Basic and acidic residues" evidence="1">
    <location>
        <begin position="37"/>
        <end position="52"/>
    </location>
</feature>
<sequence>MLNAVDASLASVSWRTSEGIHTERQRHSCSAPTSLHLRHEEHPAGETADESRLTGSRAEARGTNSSNSCLVSSFHVWQSVGLSIRGQKAYLKRVVPCERVFDVYRVERSS</sequence>
<dbReference type="Gramene" id="CDF41112">
    <property type="protein sequence ID" value="CDF41112"/>
    <property type="gene ID" value="CHC_T00007334001"/>
</dbReference>
<proteinExistence type="predicted"/>
<keyword evidence="3" id="KW-1185">Reference proteome</keyword>
<dbReference type="KEGG" id="ccp:CHC_T00007334001"/>
<organism evidence="2 3">
    <name type="scientific">Chondrus crispus</name>
    <name type="common">Carrageen Irish moss</name>
    <name type="synonym">Polymorpha crispa</name>
    <dbReference type="NCBI Taxonomy" id="2769"/>
    <lineage>
        <taxon>Eukaryota</taxon>
        <taxon>Rhodophyta</taxon>
        <taxon>Florideophyceae</taxon>
        <taxon>Rhodymeniophycidae</taxon>
        <taxon>Gigartinales</taxon>
        <taxon>Gigartinaceae</taxon>
        <taxon>Chondrus</taxon>
    </lineage>
</organism>